<dbReference type="AlphaFoldDB" id="A0A2M8L5X8"/>
<sequence length="254" mass="29452">MENLENPFSEESRIKEKKPFSFRKWQSGLWYVSEQLGELTRPEDKTNFYPGLYFDFLGASMDFFRLWDKSDGLKQIEQEIYHGKPVHNPEAEKITKQLVNFQPFKGLKVLEIGGPFAQTLHFLGAKKAVCIDPQIDKWPYKPKKAGYKAISERFDPKDYKEQIGEENFDLVFSRQLLAAFSGLETSKLREKFSSDDKLSQVFLTAFAQLTRPGGLSIHNGDLVEQSSKFYKKINLKLLARVETGNQQTFIFRKK</sequence>
<comment type="caution">
    <text evidence="1">The sequence shown here is derived from an EMBL/GenBank/DDBJ whole genome shotgun (WGS) entry which is preliminary data.</text>
</comment>
<gene>
    <name evidence="1" type="ORF">COU96_00810</name>
</gene>
<organism evidence="1 2">
    <name type="scientific">Candidatus Shapirobacteria bacterium CG10_big_fil_rev_8_21_14_0_10_38_14</name>
    <dbReference type="NCBI Taxonomy" id="1974483"/>
    <lineage>
        <taxon>Bacteria</taxon>
        <taxon>Candidatus Shapironibacteriota</taxon>
    </lineage>
</organism>
<evidence type="ECO:0000313" key="1">
    <source>
        <dbReference type="EMBL" id="PJE69244.1"/>
    </source>
</evidence>
<dbReference type="Proteomes" id="UP000229500">
    <property type="component" value="Unassembled WGS sequence"/>
</dbReference>
<accession>A0A2M8L5X8</accession>
<proteinExistence type="predicted"/>
<dbReference type="EMBL" id="PFEL01000039">
    <property type="protein sequence ID" value="PJE69244.1"/>
    <property type="molecule type" value="Genomic_DNA"/>
</dbReference>
<dbReference type="SUPFAM" id="SSF53335">
    <property type="entry name" value="S-adenosyl-L-methionine-dependent methyltransferases"/>
    <property type="match status" value="1"/>
</dbReference>
<reference evidence="2" key="1">
    <citation type="submission" date="2017-09" db="EMBL/GenBank/DDBJ databases">
        <title>Depth-based differentiation of microbial function through sediment-hosted aquifers and enrichment of novel symbionts in the deep terrestrial subsurface.</title>
        <authorList>
            <person name="Probst A.J."/>
            <person name="Ladd B."/>
            <person name="Jarett J.K."/>
            <person name="Geller-Mcgrath D.E."/>
            <person name="Sieber C.M.K."/>
            <person name="Emerson J.B."/>
            <person name="Anantharaman K."/>
            <person name="Thomas B.C."/>
            <person name="Malmstrom R."/>
            <person name="Stieglmeier M."/>
            <person name="Klingl A."/>
            <person name="Woyke T."/>
            <person name="Ryan C.M."/>
            <person name="Banfield J.F."/>
        </authorList>
    </citation>
    <scope>NUCLEOTIDE SEQUENCE [LARGE SCALE GENOMIC DNA]</scope>
</reference>
<name>A0A2M8L5X8_9BACT</name>
<protein>
    <submittedName>
        <fullName evidence="1">Uncharacterized protein</fullName>
    </submittedName>
</protein>
<evidence type="ECO:0000313" key="2">
    <source>
        <dbReference type="Proteomes" id="UP000229500"/>
    </source>
</evidence>
<dbReference type="InterPro" id="IPR029063">
    <property type="entry name" value="SAM-dependent_MTases_sf"/>
</dbReference>